<evidence type="ECO:0000313" key="2">
    <source>
        <dbReference type="EMBL" id="EJN59266.1"/>
    </source>
</evidence>
<evidence type="ECO:0000313" key="3">
    <source>
        <dbReference type="Proteomes" id="UP000007813"/>
    </source>
</evidence>
<feature type="compositionally biased region" description="Polar residues" evidence="1">
    <location>
        <begin position="60"/>
        <end position="73"/>
    </location>
</feature>
<comment type="caution">
    <text evidence="2">The sequence shown here is derived from an EMBL/GenBank/DDBJ whole genome shotgun (WGS) entry which is preliminary data.</text>
</comment>
<protein>
    <submittedName>
        <fullName evidence="2">Uncharacterized protein</fullName>
    </submittedName>
</protein>
<organism evidence="2 3">
    <name type="scientific">Halogranum salarium B-1</name>
    <dbReference type="NCBI Taxonomy" id="1210908"/>
    <lineage>
        <taxon>Archaea</taxon>
        <taxon>Methanobacteriati</taxon>
        <taxon>Methanobacteriota</taxon>
        <taxon>Stenosarchaea group</taxon>
        <taxon>Halobacteria</taxon>
        <taxon>Halobacteriales</taxon>
        <taxon>Haloferacaceae</taxon>
    </lineage>
</organism>
<evidence type="ECO:0000256" key="1">
    <source>
        <dbReference type="SAM" id="MobiDB-lite"/>
    </source>
</evidence>
<name>J3JFJ0_9EURY</name>
<dbReference type="EMBL" id="ALJD01000006">
    <property type="protein sequence ID" value="EJN59266.1"/>
    <property type="molecule type" value="Genomic_DNA"/>
</dbReference>
<sequence>MELFFGLDTSSRQTLAGLTIALGTVRIVCVWSSTPYTSDTEDIRTEGRRVGHETVVPLNEGTNASRYRYSSTT</sequence>
<reference evidence="2 3" key="1">
    <citation type="journal article" date="2012" name="J. Bacteriol.">
        <title>Draft Genome Sequence of the Extremely Halophilic Archaeon Halogranum salarium B-1T.</title>
        <authorList>
            <person name="Kim K.K."/>
            <person name="Lee K.C."/>
            <person name="Lee J.S."/>
        </authorList>
    </citation>
    <scope>NUCLEOTIDE SEQUENCE [LARGE SCALE GENOMIC DNA]</scope>
    <source>
        <strain evidence="2 3">B-1</strain>
    </source>
</reference>
<feature type="region of interest" description="Disordered" evidence="1">
    <location>
        <begin position="44"/>
        <end position="73"/>
    </location>
</feature>
<proteinExistence type="predicted"/>
<accession>J3JFJ0</accession>
<dbReference type="Proteomes" id="UP000007813">
    <property type="component" value="Unassembled WGS sequence"/>
</dbReference>
<dbReference type="AlphaFoldDB" id="J3JFJ0"/>
<gene>
    <name evidence="2" type="ORF">HSB1_26870</name>
</gene>